<feature type="region of interest" description="Disordered" evidence="6">
    <location>
        <begin position="533"/>
        <end position="555"/>
    </location>
</feature>
<evidence type="ECO:0000313" key="9">
    <source>
        <dbReference type="Proteomes" id="UP001497623"/>
    </source>
</evidence>
<keyword evidence="1" id="KW-0479">Metal-binding</keyword>
<sequence>MSEHSQDENVFSTPKRPPNGVYSGNVFSGSPPMGDHGLYPWNWGENVSNIDLNSPVCGSGSNQVEDSPNPLTLSESKRGRPRADAINHLIQEGAESPSSIKCQICHRVFPREKSLQAHLRTHTGERPYNCDYPGCTKAFTQSGQLKTHQRLHTGEKPFICAAPGCTSRFTHANRHCAEHPYATLKRNADGSINPQLSPSECTDDVMQWLEKYRSEKMDRTPAKTPSRKGKRELDGTPRTPLTPSSPSSDSDIMSPPPIKRTKSRRGLGPLMEQHQNEILENRSAVSYLRYTSQNHHHHQGDENVYIPTNNSGYGDENKYQNDYSHIQHCPVPALPFHNRTVLRNTENILRTPTKNIHGSYRGFDMEGIKPLSEVEDAVYTNSSLSNFINSNSTFSNTYLKHNHHNTVTLREPEVLLDYPSSIHMAPETLPDQILEGDNLIELPWIHLDQTPLKKESRILQMNFPLEQTPLKNRAPNFQFQVEYTPQKFENLNHSFTVVSGKATPDNPETLPPEVLSLPVISRPIQADVAVDCSDDLHNDRSPSLETPQKPEETWRMRQPKKRWLREAQLEHGEIAPANQSNSVNPETPTRPSVVVKAVPVKETKEKWMGAMALIQLAEVSEDSGQPLNLSTPRYTAL</sequence>
<evidence type="ECO:0000256" key="4">
    <source>
        <dbReference type="ARBA" id="ARBA00022833"/>
    </source>
</evidence>
<dbReference type="SMART" id="SM00355">
    <property type="entry name" value="ZnF_C2H2"/>
    <property type="match status" value="3"/>
</dbReference>
<feature type="non-terminal residue" evidence="8">
    <location>
        <position position="637"/>
    </location>
</feature>
<accession>A0AAV2PMK0</accession>
<proteinExistence type="predicted"/>
<dbReference type="GO" id="GO:0000978">
    <property type="term" value="F:RNA polymerase II cis-regulatory region sequence-specific DNA binding"/>
    <property type="evidence" value="ECO:0007669"/>
    <property type="project" value="TreeGrafter"/>
</dbReference>
<feature type="region of interest" description="Disordered" evidence="6">
    <location>
        <begin position="1"/>
        <end position="21"/>
    </location>
</feature>
<dbReference type="InterPro" id="IPR013087">
    <property type="entry name" value="Znf_C2H2_type"/>
</dbReference>
<dbReference type="PROSITE" id="PS00028">
    <property type="entry name" value="ZINC_FINGER_C2H2_1"/>
    <property type="match status" value="2"/>
</dbReference>
<dbReference type="Pfam" id="PF00096">
    <property type="entry name" value="zf-C2H2"/>
    <property type="match status" value="2"/>
</dbReference>
<keyword evidence="3 5" id="KW-0863">Zinc-finger</keyword>
<dbReference type="GO" id="GO:0000981">
    <property type="term" value="F:DNA-binding transcription factor activity, RNA polymerase II-specific"/>
    <property type="evidence" value="ECO:0007669"/>
    <property type="project" value="TreeGrafter"/>
</dbReference>
<feature type="domain" description="C2H2-type" evidence="7">
    <location>
        <begin position="100"/>
        <end position="127"/>
    </location>
</feature>
<protein>
    <recommendedName>
        <fullName evidence="7">C2H2-type domain-containing protein</fullName>
    </recommendedName>
</protein>
<keyword evidence="4" id="KW-0862">Zinc</keyword>
<feature type="compositionally biased region" description="Basic and acidic residues" evidence="6">
    <location>
        <begin position="534"/>
        <end position="555"/>
    </location>
</feature>
<dbReference type="GO" id="GO:0031519">
    <property type="term" value="C:PcG protein complex"/>
    <property type="evidence" value="ECO:0007669"/>
    <property type="project" value="TreeGrafter"/>
</dbReference>
<dbReference type="PROSITE" id="PS50157">
    <property type="entry name" value="ZINC_FINGER_C2H2_2"/>
    <property type="match status" value="2"/>
</dbReference>
<feature type="compositionally biased region" description="Polar residues" evidence="6">
    <location>
        <begin position="59"/>
        <end position="74"/>
    </location>
</feature>
<keyword evidence="2" id="KW-0677">Repeat</keyword>
<comment type="caution">
    <text evidence="8">The sequence shown here is derived from an EMBL/GenBank/DDBJ whole genome shotgun (WGS) entry which is preliminary data.</text>
</comment>
<feature type="compositionally biased region" description="Basic and acidic residues" evidence="6">
    <location>
        <begin position="212"/>
        <end position="221"/>
    </location>
</feature>
<dbReference type="FunFam" id="3.30.160.60:FF:000474">
    <property type="entry name" value="zinc finger protein 367"/>
    <property type="match status" value="1"/>
</dbReference>
<organism evidence="8 9">
    <name type="scientific">Meganyctiphanes norvegica</name>
    <name type="common">Northern krill</name>
    <name type="synonym">Thysanopoda norvegica</name>
    <dbReference type="NCBI Taxonomy" id="48144"/>
    <lineage>
        <taxon>Eukaryota</taxon>
        <taxon>Metazoa</taxon>
        <taxon>Ecdysozoa</taxon>
        <taxon>Arthropoda</taxon>
        <taxon>Crustacea</taxon>
        <taxon>Multicrustacea</taxon>
        <taxon>Malacostraca</taxon>
        <taxon>Eumalacostraca</taxon>
        <taxon>Eucarida</taxon>
        <taxon>Euphausiacea</taxon>
        <taxon>Euphausiidae</taxon>
        <taxon>Meganyctiphanes</taxon>
    </lineage>
</organism>
<feature type="domain" description="C2H2-type" evidence="7">
    <location>
        <begin position="128"/>
        <end position="157"/>
    </location>
</feature>
<evidence type="ECO:0000256" key="2">
    <source>
        <dbReference type="ARBA" id="ARBA00022737"/>
    </source>
</evidence>
<keyword evidence="9" id="KW-1185">Reference proteome</keyword>
<dbReference type="PANTHER" id="PTHR14003:SF26">
    <property type="entry name" value="ZINC FINGER PROTEIN 367"/>
    <property type="match status" value="1"/>
</dbReference>
<evidence type="ECO:0000313" key="8">
    <source>
        <dbReference type="EMBL" id="CAL4062048.1"/>
    </source>
</evidence>
<evidence type="ECO:0000256" key="5">
    <source>
        <dbReference type="PROSITE-ProRule" id="PRU00042"/>
    </source>
</evidence>
<dbReference type="Gene3D" id="3.30.160.60">
    <property type="entry name" value="Classic Zinc Finger"/>
    <property type="match status" value="2"/>
</dbReference>
<dbReference type="GO" id="GO:0000785">
    <property type="term" value="C:chromatin"/>
    <property type="evidence" value="ECO:0007669"/>
    <property type="project" value="TreeGrafter"/>
</dbReference>
<dbReference type="GO" id="GO:0005667">
    <property type="term" value="C:transcription regulator complex"/>
    <property type="evidence" value="ECO:0007669"/>
    <property type="project" value="TreeGrafter"/>
</dbReference>
<dbReference type="GO" id="GO:0008270">
    <property type="term" value="F:zinc ion binding"/>
    <property type="evidence" value="ECO:0007669"/>
    <property type="project" value="UniProtKB-KW"/>
</dbReference>
<name>A0AAV2PMK0_MEGNR</name>
<dbReference type="Proteomes" id="UP001497623">
    <property type="component" value="Unassembled WGS sequence"/>
</dbReference>
<dbReference type="SUPFAM" id="SSF57667">
    <property type="entry name" value="beta-beta-alpha zinc fingers"/>
    <property type="match status" value="1"/>
</dbReference>
<evidence type="ECO:0000256" key="3">
    <source>
        <dbReference type="ARBA" id="ARBA00022771"/>
    </source>
</evidence>
<dbReference type="PANTHER" id="PTHR14003">
    <property type="entry name" value="TRANSCRIPTIONAL REPRESSOR PROTEIN YY"/>
    <property type="match status" value="1"/>
</dbReference>
<dbReference type="AlphaFoldDB" id="A0AAV2PMK0"/>
<evidence type="ECO:0000256" key="6">
    <source>
        <dbReference type="SAM" id="MobiDB-lite"/>
    </source>
</evidence>
<evidence type="ECO:0000259" key="7">
    <source>
        <dbReference type="PROSITE" id="PS50157"/>
    </source>
</evidence>
<feature type="region of interest" description="Disordered" evidence="6">
    <location>
        <begin position="212"/>
        <end position="268"/>
    </location>
</feature>
<feature type="region of interest" description="Disordered" evidence="6">
    <location>
        <begin position="54"/>
        <end position="80"/>
    </location>
</feature>
<dbReference type="EMBL" id="CAXKWB010000714">
    <property type="protein sequence ID" value="CAL4062048.1"/>
    <property type="molecule type" value="Genomic_DNA"/>
</dbReference>
<gene>
    <name evidence="8" type="ORF">MNOR_LOCUS2360</name>
</gene>
<feature type="compositionally biased region" description="Low complexity" evidence="6">
    <location>
        <begin position="244"/>
        <end position="253"/>
    </location>
</feature>
<dbReference type="InterPro" id="IPR036236">
    <property type="entry name" value="Znf_C2H2_sf"/>
</dbReference>
<reference evidence="8 9" key="1">
    <citation type="submission" date="2024-05" db="EMBL/GenBank/DDBJ databases">
        <authorList>
            <person name="Wallberg A."/>
        </authorList>
    </citation>
    <scope>NUCLEOTIDE SEQUENCE [LARGE SCALE GENOMIC DNA]</scope>
</reference>
<evidence type="ECO:0000256" key="1">
    <source>
        <dbReference type="ARBA" id="ARBA00022723"/>
    </source>
</evidence>